<sequence>MLPVDEPHRLFRAFSLAIALVLMGQLAYAGSIRDRIMERYLAEHSGNIEHDDASGSVPLPAGMQLLRDVPYGKDEQQRMDVYLPRQAAGAPVIFMVHGGGWHRGDKSSKTVVENKMTRWVSRGFIFISTNYRLLPKADPLQQAQDIAHALATAQDKAASWGGDPTKFILMGHSAGAHLVALLAASPTMALRMGARPWLGTISLDSAALDVVQTMEARHLRLYDQAFGSDASYWEKVSPYHALAANAFPFLTVCSTRRSDSCQQAHEFAAKAASLKVRASILEQDLSHKEINQQLGAAGGYTDSVESFMGSLDASVMRKLANQSGTSNLTGHLIQPQP</sequence>
<evidence type="ECO:0000256" key="1">
    <source>
        <dbReference type="ARBA" id="ARBA00022801"/>
    </source>
</evidence>
<accession>A0A401JB54</accession>
<dbReference type="Proteomes" id="UP000286806">
    <property type="component" value="Unassembled WGS sequence"/>
</dbReference>
<reference evidence="3 4" key="1">
    <citation type="journal article" date="2019" name="Front. Microbiol.">
        <title>Genomes of Neutrophilic Sulfur-Oxidizing Chemolithoautotrophs Representing 9 Proteobacterial Species From 8 Genera.</title>
        <authorList>
            <person name="Watanabe T."/>
            <person name="Kojima H."/>
            <person name="Umezawa K."/>
            <person name="Hori C."/>
            <person name="Takasuka T.E."/>
            <person name="Kato Y."/>
            <person name="Fukui M."/>
        </authorList>
    </citation>
    <scope>NUCLEOTIDE SEQUENCE [LARGE SCALE GENOMIC DNA]</scope>
    <source>
        <strain evidence="3 4">TTN</strain>
    </source>
</reference>
<dbReference type="RefSeq" id="WP_223247642.1">
    <property type="nucleotide sequence ID" value="NZ_BGOW01000003.1"/>
</dbReference>
<feature type="domain" description="BD-FAE-like" evidence="2">
    <location>
        <begin position="79"/>
        <end position="186"/>
    </location>
</feature>
<proteinExistence type="predicted"/>
<gene>
    <name evidence="3" type="ORF">SFMTTN_0648</name>
</gene>
<dbReference type="PANTHER" id="PTHR48081">
    <property type="entry name" value="AB HYDROLASE SUPERFAMILY PROTEIN C4A8.06C"/>
    <property type="match status" value="1"/>
</dbReference>
<protein>
    <submittedName>
        <fullName evidence="3">Esterase/lipase-like</fullName>
    </submittedName>
</protein>
<dbReference type="AlphaFoldDB" id="A0A401JB54"/>
<keyword evidence="1" id="KW-0378">Hydrolase</keyword>
<evidence type="ECO:0000259" key="2">
    <source>
        <dbReference type="Pfam" id="PF20434"/>
    </source>
</evidence>
<dbReference type="InterPro" id="IPR050300">
    <property type="entry name" value="GDXG_lipolytic_enzyme"/>
</dbReference>
<dbReference type="InterPro" id="IPR029058">
    <property type="entry name" value="AB_hydrolase_fold"/>
</dbReference>
<dbReference type="InterPro" id="IPR049492">
    <property type="entry name" value="BD-FAE-like_dom"/>
</dbReference>
<keyword evidence="4" id="KW-1185">Reference proteome</keyword>
<organism evidence="3 4">
    <name type="scientific">Sulfuriferula multivorans</name>
    <dbReference type="NCBI Taxonomy" id="1559896"/>
    <lineage>
        <taxon>Bacteria</taxon>
        <taxon>Pseudomonadati</taxon>
        <taxon>Pseudomonadota</taxon>
        <taxon>Betaproteobacteria</taxon>
        <taxon>Nitrosomonadales</taxon>
        <taxon>Sulfuricellaceae</taxon>
        <taxon>Sulfuriferula</taxon>
    </lineage>
</organism>
<dbReference type="EMBL" id="BGOW01000003">
    <property type="protein sequence ID" value="GBL44847.1"/>
    <property type="molecule type" value="Genomic_DNA"/>
</dbReference>
<dbReference type="GO" id="GO:0016787">
    <property type="term" value="F:hydrolase activity"/>
    <property type="evidence" value="ECO:0007669"/>
    <property type="project" value="UniProtKB-KW"/>
</dbReference>
<dbReference type="Pfam" id="PF20434">
    <property type="entry name" value="BD-FAE"/>
    <property type="match status" value="1"/>
</dbReference>
<comment type="caution">
    <text evidence="3">The sequence shown here is derived from an EMBL/GenBank/DDBJ whole genome shotgun (WGS) entry which is preliminary data.</text>
</comment>
<evidence type="ECO:0000313" key="3">
    <source>
        <dbReference type="EMBL" id="GBL44847.1"/>
    </source>
</evidence>
<dbReference type="SUPFAM" id="SSF53474">
    <property type="entry name" value="alpha/beta-Hydrolases"/>
    <property type="match status" value="1"/>
</dbReference>
<dbReference type="PANTHER" id="PTHR48081:SF33">
    <property type="entry name" value="KYNURENINE FORMAMIDASE"/>
    <property type="match status" value="1"/>
</dbReference>
<dbReference type="Gene3D" id="3.40.50.1820">
    <property type="entry name" value="alpha/beta hydrolase"/>
    <property type="match status" value="1"/>
</dbReference>
<evidence type="ECO:0000313" key="4">
    <source>
        <dbReference type="Proteomes" id="UP000286806"/>
    </source>
</evidence>
<name>A0A401JB54_9PROT</name>